<reference evidence="2" key="1">
    <citation type="submission" date="2015-10" db="EMBL/GenBank/DDBJ databases">
        <authorList>
            <person name="Ju K.-S."/>
            <person name="Doroghazi J.R."/>
            <person name="Metcalf W.W."/>
        </authorList>
    </citation>
    <scope>NUCLEOTIDE SEQUENCE [LARGE SCALE GENOMIC DNA]</scope>
    <source>
        <strain evidence="2">NRRL 3151</strain>
    </source>
</reference>
<keyword evidence="2" id="KW-1185">Reference proteome</keyword>
<accession>A0A0X3VEY4</accession>
<evidence type="ECO:0000313" key="1">
    <source>
        <dbReference type="EMBL" id="KUL42822.1"/>
    </source>
</evidence>
<evidence type="ECO:0000313" key="2">
    <source>
        <dbReference type="Proteomes" id="UP000053923"/>
    </source>
</evidence>
<comment type="caution">
    <text evidence="1">The sequence shown here is derived from an EMBL/GenBank/DDBJ whole genome shotgun (WGS) entry which is preliminary data.</text>
</comment>
<organism evidence="1 2">
    <name type="scientific">Streptomyces regalis</name>
    <dbReference type="NCBI Taxonomy" id="68262"/>
    <lineage>
        <taxon>Bacteria</taxon>
        <taxon>Bacillati</taxon>
        <taxon>Actinomycetota</taxon>
        <taxon>Actinomycetes</taxon>
        <taxon>Kitasatosporales</taxon>
        <taxon>Streptomycetaceae</taxon>
        <taxon>Streptomyces</taxon>
    </lineage>
</organism>
<protein>
    <submittedName>
        <fullName evidence="1">Uncharacterized protein</fullName>
    </submittedName>
</protein>
<dbReference type="Proteomes" id="UP000053923">
    <property type="component" value="Unassembled WGS sequence"/>
</dbReference>
<dbReference type="OrthoDB" id="3543532at2"/>
<dbReference type="EMBL" id="LLZG01000047">
    <property type="protein sequence ID" value="KUL42822.1"/>
    <property type="molecule type" value="Genomic_DNA"/>
</dbReference>
<dbReference type="AlphaFoldDB" id="A0A0X3VEY4"/>
<name>A0A0X3VEY4_9ACTN</name>
<sequence length="341" mass="36799">MKNNTPLQTARPRRARFFAATAAAFILIGGGAVGYALVAREDTPNCDSLLSDTALRRSLGAAYKEGMDCRALGTAIKDAATGSTPGRHTLAEARAMQATVTAVSEAIERRREPTIAPELRAPLAGALVDYAQDTQEILSGVNDEYTHREDSTPWQDGSTVRMSARTDDLVTVLHAVSQDPAAYADLRAAHVRQCATRLAEVPAHATGPYYTWPARSCAAGLGYYDSIADDIPKSQAEQWRSDVLQRLTRTAGSPPPYKVNRARYIAGSWQQAVIEQVDAGQDLFLQDDSSRIINIWAAARGEDIYSTKVHALKQKTANDAGTSLVDAGKALRCTRHPAECG</sequence>
<gene>
    <name evidence="1" type="ORF">ADL12_09285</name>
</gene>
<proteinExistence type="predicted"/>